<name>G4TCS3_SERID</name>
<sequence length="187" mass="21339">MVNRKSIFWTSSTAVFSLFIILCLQVSNSSAKLTEWHGTHWCICFSNYTILPLYWPEKPSQPCLTCTKQWCLDQELDICAGAVLEPTDPDTATGKEGDVEARCFERDSPRDQLVVTLFLIIVFGLLVGAAIKGRMDKANLAVNWNVGTKRWWETWLPSRQRDSPFTTRQQQRSGGYVDLQSEERTDL</sequence>
<keyword evidence="5" id="KW-1185">Reference proteome</keyword>
<evidence type="ECO:0000256" key="3">
    <source>
        <dbReference type="SAM" id="SignalP"/>
    </source>
</evidence>
<comment type="caution">
    <text evidence="4">The sequence shown here is derived from an EMBL/GenBank/DDBJ whole genome shotgun (WGS) entry which is preliminary data.</text>
</comment>
<evidence type="ECO:0008006" key="6">
    <source>
        <dbReference type="Google" id="ProtNLM"/>
    </source>
</evidence>
<proteinExistence type="predicted"/>
<dbReference type="HOGENOM" id="CLU_073624_1_0_1"/>
<dbReference type="Proteomes" id="UP000007148">
    <property type="component" value="Unassembled WGS sequence"/>
</dbReference>
<protein>
    <recommendedName>
        <fullName evidence="6">Transmembrane protein</fullName>
    </recommendedName>
</protein>
<evidence type="ECO:0000313" key="4">
    <source>
        <dbReference type="EMBL" id="CCA69132.1"/>
    </source>
</evidence>
<evidence type="ECO:0000256" key="2">
    <source>
        <dbReference type="SAM" id="Phobius"/>
    </source>
</evidence>
<feature type="signal peptide" evidence="3">
    <location>
        <begin position="1"/>
        <end position="31"/>
    </location>
</feature>
<feature type="chain" id="PRO_5003468659" description="Transmembrane protein" evidence="3">
    <location>
        <begin position="32"/>
        <end position="187"/>
    </location>
</feature>
<dbReference type="eggNOG" id="ENOG502S5M9">
    <property type="taxonomic scope" value="Eukaryota"/>
</dbReference>
<feature type="transmembrane region" description="Helical" evidence="2">
    <location>
        <begin position="113"/>
        <end position="131"/>
    </location>
</feature>
<feature type="compositionally biased region" description="Polar residues" evidence="1">
    <location>
        <begin position="163"/>
        <end position="173"/>
    </location>
</feature>
<keyword evidence="2" id="KW-0472">Membrane</keyword>
<feature type="region of interest" description="Disordered" evidence="1">
    <location>
        <begin position="162"/>
        <end position="187"/>
    </location>
</feature>
<dbReference type="EMBL" id="CAFZ01000047">
    <property type="protein sequence ID" value="CCA69132.1"/>
    <property type="molecule type" value="Genomic_DNA"/>
</dbReference>
<reference evidence="4 5" key="1">
    <citation type="journal article" date="2011" name="PLoS Pathog.">
        <title>Endophytic Life Strategies Decoded by Genome and Transcriptome Analyses of the Mutualistic Root Symbiont Piriformospora indica.</title>
        <authorList>
            <person name="Zuccaro A."/>
            <person name="Lahrmann U."/>
            <person name="Guldener U."/>
            <person name="Langen G."/>
            <person name="Pfiffi S."/>
            <person name="Biedenkopf D."/>
            <person name="Wong P."/>
            <person name="Samans B."/>
            <person name="Grimm C."/>
            <person name="Basiewicz M."/>
            <person name="Murat C."/>
            <person name="Martin F."/>
            <person name="Kogel K.H."/>
        </authorList>
    </citation>
    <scope>NUCLEOTIDE SEQUENCE [LARGE SCALE GENOMIC DNA]</scope>
    <source>
        <strain evidence="4 5">DSM 11827</strain>
    </source>
</reference>
<keyword evidence="3" id="KW-0732">Signal</keyword>
<evidence type="ECO:0000313" key="5">
    <source>
        <dbReference type="Proteomes" id="UP000007148"/>
    </source>
</evidence>
<dbReference type="PANTHER" id="PTHR36854:SF1">
    <property type="entry name" value="TRANSMEMBRANE PROTEIN"/>
    <property type="match status" value="1"/>
</dbReference>
<dbReference type="InParanoid" id="G4TCS3"/>
<keyword evidence="2" id="KW-0812">Transmembrane</keyword>
<dbReference type="AlphaFoldDB" id="G4TCS3"/>
<organism evidence="4 5">
    <name type="scientific">Serendipita indica (strain DSM 11827)</name>
    <name type="common">Root endophyte fungus</name>
    <name type="synonym">Piriformospora indica</name>
    <dbReference type="NCBI Taxonomy" id="1109443"/>
    <lineage>
        <taxon>Eukaryota</taxon>
        <taxon>Fungi</taxon>
        <taxon>Dikarya</taxon>
        <taxon>Basidiomycota</taxon>
        <taxon>Agaricomycotina</taxon>
        <taxon>Agaricomycetes</taxon>
        <taxon>Sebacinales</taxon>
        <taxon>Serendipitaceae</taxon>
        <taxon>Serendipita</taxon>
    </lineage>
</organism>
<dbReference type="PANTHER" id="PTHR36854">
    <property type="entry name" value="CHROMOSOME 9, WHOLE GENOME SHOTGUN SEQUENCE"/>
    <property type="match status" value="1"/>
</dbReference>
<evidence type="ECO:0000256" key="1">
    <source>
        <dbReference type="SAM" id="MobiDB-lite"/>
    </source>
</evidence>
<dbReference type="OrthoDB" id="2142503at2759"/>
<keyword evidence="2" id="KW-1133">Transmembrane helix</keyword>
<accession>G4TCS3</accession>
<gene>
    <name evidence="4" type="ORF">PIIN_03032</name>
</gene>